<dbReference type="NCBIfam" id="TIGR00345">
    <property type="entry name" value="GET3_arsA_TRC40"/>
    <property type="match status" value="1"/>
</dbReference>
<comment type="similarity">
    <text evidence="1">Belongs to the arsA ATPase family.</text>
</comment>
<organism evidence="5 6">
    <name type="scientific">Pontiella agarivorans</name>
    <dbReference type="NCBI Taxonomy" id="3038953"/>
    <lineage>
        <taxon>Bacteria</taxon>
        <taxon>Pseudomonadati</taxon>
        <taxon>Kiritimatiellota</taxon>
        <taxon>Kiritimatiellia</taxon>
        <taxon>Kiritimatiellales</taxon>
        <taxon>Pontiellaceae</taxon>
        <taxon>Pontiella</taxon>
    </lineage>
</organism>
<dbReference type="SUPFAM" id="SSF52540">
    <property type="entry name" value="P-loop containing nucleoside triphosphate hydrolases"/>
    <property type="match status" value="2"/>
</dbReference>
<evidence type="ECO:0000256" key="2">
    <source>
        <dbReference type="ARBA" id="ARBA00052296"/>
    </source>
</evidence>
<dbReference type="RefSeq" id="WP_322608027.1">
    <property type="nucleotide sequence ID" value="NZ_JARVCO010000007.1"/>
</dbReference>
<reference evidence="5 6" key="1">
    <citation type="journal article" date="2024" name="Appl. Environ. Microbiol.">
        <title>Pontiella agarivorans sp. nov., a novel marine anaerobic bacterium capable of degrading macroalgal polysaccharides and fixing nitrogen.</title>
        <authorList>
            <person name="Liu N."/>
            <person name="Kivenson V."/>
            <person name="Peng X."/>
            <person name="Cui Z."/>
            <person name="Lankiewicz T.S."/>
            <person name="Gosselin K.M."/>
            <person name="English C.J."/>
            <person name="Blair E.M."/>
            <person name="O'Malley M.A."/>
            <person name="Valentine D.L."/>
        </authorList>
    </citation>
    <scope>NUCLEOTIDE SEQUENCE [LARGE SCALE GENOMIC DNA]</scope>
    <source>
        <strain evidence="5 6">NLcol2</strain>
    </source>
</reference>
<feature type="domain" description="ArsA/GET3 Anion-transporting ATPase-like" evidence="4">
    <location>
        <begin position="9"/>
        <end position="291"/>
    </location>
</feature>
<keyword evidence="6" id="KW-1185">Reference proteome</keyword>
<evidence type="ECO:0000256" key="3">
    <source>
        <dbReference type="ARBA" id="ARBA00066752"/>
    </source>
</evidence>
<dbReference type="InterPro" id="IPR016300">
    <property type="entry name" value="ATPase_ArsA/GET3"/>
</dbReference>
<dbReference type="EC" id="7.3.2.7" evidence="3"/>
<dbReference type="InterPro" id="IPR025723">
    <property type="entry name" value="ArsA/GET3_ATPase-like"/>
</dbReference>
<proteinExistence type="inferred from homology"/>
<dbReference type="Pfam" id="PF02374">
    <property type="entry name" value="ArsA_ATPase"/>
    <property type="match status" value="2"/>
</dbReference>
<accession>A0ABU5MVJ0</accession>
<dbReference type="InterPro" id="IPR027417">
    <property type="entry name" value="P-loop_NTPase"/>
</dbReference>
<evidence type="ECO:0000259" key="4">
    <source>
        <dbReference type="Pfam" id="PF02374"/>
    </source>
</evidence>
<dbReference type="Gene3D" id="3.40.50.300">
    <property type="entry name" value="P-loop containing nucleotide triphosphate hydrolases"/>
    <property type="match status" value="2"/>
</dbReference>
<feature type="domain" description="ArsA/GET3 Anion-transporting ATPase-like" evidence="4">
    <location>
        <begin position="334"/>
        <end position="473"/>
    </location>
</feature>
<dbReference type="PANTHER" id="PTHR10803">
    <property type="entry name" value="ARSENICAL PUMP-DRIVING ATPASE ARSENITE-TRANSLOCATING ATPASE"/>
    <property type="match status" value="1"/>
</dbReference>
<dbReference type="PANTHER" id="PTHR10803:SF3">
    <property type="entry name" value="ATPASE GET3"/>
    <property type="match status" value="1"/>
</dbReference>
<dbReference type="CDD" id="cd02035">
    <property type="entry name" value="ArsA"/>
    <property type="match status" value="2"/>
</dbReference>
<name>A0ABU5MVJ0_9BACT</name>
<dbReference type="EMBL" id="JARVCO010000007">
    <property type="protein sequence ID" value="MDZ8118229.1"/>
    <property type="molecule type" value="Genomic_DNA"/>
</dbReference>
<dbReference type="Proteomes" id="UP001290861">
    <property type="component" value="Unassembled WGS sequence"/>
</dbReference>
<evidence type="ECO:0000313" key="6">
    <source>
        <dbReference type="Proteomes" id="UP001290861"/>
    </source>
</evidence>
<comment type="caution">
    <text evidence="5">The sequence shown here is derived from an EMBL/GenBank/DDBJ whole genome shotgun (WGS) entry which is preliminary data.</text>
</comment>
<sequence>MNVLLNKATRFLFFTGKGGVGKTSMSCAVAVGLAQAGKKVLLISTDPASNLHEVLETDLGSQPVPVNGVPGLDAMNINPMVAAEEYRERMVGPYRGVLPDDAVQQMEEQLSGACTVEIAGFNEFSKMIGDETLIGGYDHVVLDTAPTGHTLRLLNLPSAWNEFIAGNETGSSCLGPVAGLADQKALYEQVVNALKNPEQTLLVLVARAEPMSLAEAARASIELAELGLTNQHLILNGVFSNETSDKMGRDFAAKSAKALSAMPEIFQSLEQTEVPFRPHGVMGVDALKAVAAGEADPAWLDAPDTLLEKLPTALENVSEWEALFQSLEKQGCGVVMTMGKGGVGKTVMASTIAAELARRGHSVLLSTTDPAAHVAETIGADSGNLQVSRIDPKAETEAYCEGILEKNRGKLSEDDLALLEEELRSPCIEEIAVFQAFAQTVAKGTDQFIVLDTAPTGHTLLLLDSTEAYHREVAKSADDIPAEVKELLPHIRDPEFTKILIVALPEATPTHEAADLQRDLRRAGIEPFGWIINRSFAVSGTSDPVLCAKGLHETEYIAEIAGGLSAKQTVISPWVGAELSGVDNLQLLTEAATPDPVG</sequence>
<comment type="catalytic activity">
    <reaction evidence="2">
        <text>arsenite(in) + ATP + H2O = arsenite(out) + ADP + phosphate + H(+)</text>
        <dbReference type="Rhea" id="RHEA:11348"/>
        <dbReference type="ChEBI" id="CHEBI:15377"/>
        <dbReference type="ChEBI" id="CHEBI:15378"/>
        <dbReference type="ChEBI" id="CHEBI:29242"/>
        <dbReference type="ChEBI" id="CHEBI:30616"/>
        <dbReference type="ChEBI" id="CHEBI:43474"/>
        <dbReference type="ChEBI" id="CHEBI:456216"/>
        <dbReference type="EC" id="7.3.2.7"/>
    </reaction>
</comment>
<evidence type="ECO:0000256" key="1">
    <source>
        <dbReference type="ARBA" id="ARBA00011040"/>
    </source>
</evidence>
<protein>
    <recommendedName>
        <fullName evidence="3">arsenite-transporting ATPase</fullName>
        <ecNumber evidence="3">7.3.2.7</ecNumber>
    </recommendedName>
</protein>
<dbReference type="NCBIfam" id="TIGR04291">
    <property type="entry name" value="arsen_driv_ArsA"/>
    <property type="match status" value="1"/>
</dbReference>
<evidence type="ECO:0000313" key="5">
    <source>
        <dbReference type="EMBL" id="MDZ8118229.1"/>
    </source>
</evidence>
<gene>
    <name evidence="5" type="primary">arsA</name>
    <name evidence="5" type="ORF">P9H32_06260</name>
</gene>
<dbReference type="PIRSF" id="PIRSF001327">
    <property type="entry name" value="Arsenical_pump-driving_ATPase"/>
    <property type="match status" value="1"/>
</dbReference>
<dbReference type="InterPro" id="IPR027541">
    <property type="entry name" value="Ars_ATPase"/>
</dbReference>